<reference evidence="1" key="1">
    <citation type="submission" date="2018-05" db="EMBL/GenBank/DDBJ databases">
        <authorList>
            <person name="Lanie J.A."/>
            <person name="Ng W.-L."/>
            <person name="Kazmierczak K.M."/>
            <person name="Andrzejewski T.M."/>
            <person name="Davidsen T.M."/>
            <person name="Wayne K.J."/>
            <person name="Tettelin H."/>
            <person name="Glass J.I."/>
            <person name="Rusch D."/>
            <person name="Podicherti R."/>
            <person name="Tsui H.-C.T."/>
            <person name="Winkler M.E."/>
        </authorList>
    </citation>
    <scope>NUCLEOTIDE SEQUENCE</scope>
</reference>
<evidence type="ECO:0000313" key="1">
    <source>
        <dbReference type="EMBL" id="SVD64725.1"/>
    </source>
</evidence>
<dbReference type="EMBL" id="UINC01164073">
    <property type="protein sequence ID" value="SVD64725.1"/>
    <property type="molecule type" value="Genomic_DNA"/>
</dbReference>
<proteinExistence type="predicted"/>
<accession>A0A382X2A5</accession>
<dbReference type="AlphaFoldDB" id="A0A382X2A5"/>
<sequence>MLINVGFAFTLLLSTFYQSEDENTSKFSTITSLLSSDKLKRSDTDFIKIVQLLEQDKDIKNKTIMAVHLVYSFHTNSEFIFTSFDEGTQNDTVKDFITRKNWSEYDRWYSAINSFEVEYQSERIPDYLIYSFSDTVIDPTTTWYVDAQIFYIHSLLANPEDPNIPEFFE</sequence>
<name>A0A382X2A5_9ZZZZ</name>
<feature type="non-terminal residue" evidence="1">
    <location>
        <position position="169"/>
    </location>
</feature>
<protein>
    <submittedName>
        <fullName evidence="1">Uncharacterized protein</fullName>
    </submittedName>
</protein>
<organism evidence="1">
    <name type="scientific">marine metagenome</name>
    <dbReference type="NCBI Taxonomy" id="408172"/>
    <lineage>
        <taxon>unclassified sequences</taxon>
        <taxon>metagenomes</taxon>
        <taxon>ecological metagenomes</taxon>
    </lineage>
</organism>
<gene>
    <name evidence="1" type="ORF">METZ01_LOCUS417579</name>
</gene>